<gene>
    <name evidence="1" type="ORF">J4032_09245</name>
</gene>
<reference evidence="1 2" key="1">
    <citation type="submission" date="2021-03" db="EMBL/GenBank/DDBJ databases">
        <title>Complete genome of Streptomyces formicae strain 1H-GS9 (DSM 100524).</title>
        <authorList>
            <person name="Atanasov K.E."/>
            <person name="Altabella T."/>
            <person name="Ferrer A."/>
        </authorList>
    </citation>
    <scope>NUCLEOTIDE SEQUENCE [LARGE SCALE GENOMIC DNA]</scope>
    <source>
        <strain evidence="1 2">1H-GS9</strain>
    </source>
</reference>
<sequence>MSRGPSGARPGHGQPRLVTALEGTFGIVIPDEATGQLETADDVRRCVEPLTAAAATIPAPEGPHE</sequence>
<name>A0ABY3WGJ7_9ACTN</name>
<keyword evidence="2" id="KW-1185">Reference proteome</keyword>
<dbReference type="Proteomes" id="UP000828924">
    <property type="component" value="Chromosome"/>
</dbReference>
<evidence type="ECO:0000313" key="2">
    <source>
        <dbReference type="Proteomes" id="UP000828924"/>
    </source>
</evidence>
<proteinExistence type="predicted"/>
<protein>
    <recommendedName>
        <fullName evidence="3">Acyl carrier protein</fullName>
    </recommendedName>
</protein>
<dbReference type="EMBL" id="CP071872">
    <property type="protein sequence ID" value="UNM11703.1"/>
    <property type="molecule type" value="Genomic_DNA"/>
</dbReference>
<organism evidence="1 2">
    <name type="scientific">Streptomyces formicae</name>
    <dbReference type="NCBI Taxonomy" id="1616117"/>
    <lineage>
        <taxon>Bacteria</taxon>
        <taxon>Bacillati</taxon>
        <taxon>Actinomycetota</taxon>
        <taxon>Actinomycetes</taxon>
        <taxon>Kitasatosporales</taxon>
        <taxon>Streptomycetaceae</taxon>
        <taxon>Streptomyces</taxon>
    </lineage>
</organism>
<evidence type="ECO:0008006" key="3">
    <source>
        <dbReference type="Google" id="ProtNLM"/>
    </source>
</evidence>
<evidence type="ECO:0000313" key="1">
    <source>
        <dbReference type="EMBL" id="UNM11703.1"/>
    </source>
</evidence>
<accession>A0ABY3WGJ7</accession>
<dbReference type="RefSeq" id="WP_242330277.1">
    <property type="nucleotide sequence ID" value="NZ_CP071872.1"/>
</dbReference>